<feature type="compositionally biased region" description="Low complexity" evidence="1">
    <location>
        <begin position="472"/>
        <end position="484"/>
    </location>
</feature>
<sequence length="499" mass="55581">MVKKRARPSTTSRANGKKKMKPEDAKEAKSVPTCVARLRVLNTYLGSSTIEIPPHPQVAVFAPFYVHYVEEKEKKKASGGRSHKRKSASGPFTAEEWLYSVPHIVFGRHSLLRGTPYGLNHSFISRLQCRVVYVNTPSLHNRFQRELILVGADGERDDRRKKSLKKFDAPYFLIVNYSEVGNEVCINDDVVLRPREGKELQEGDILSFLENAFDRVGGVLSCDSTSSLPEVADTIPSFDSSAIDINVELHCGAINRNTALQEFYHTHIGNAFRDYWNGKGTPEKAVEHDPQEELIALKPPFMTDNVKLFLDWIASVLKEKANSDHSMENDTTPVRERSMKVMNNHLIIVGEEDHGRPSRASDVVSPLKAVSHRDVSLSVGLSPSKRQKKKKEEEGPDALHAALLEWFSLFDDNSSVHHILDDPSTVCEEPLSPLQSVLALDVRRAKQVMRAFYGVAPPAERTPSHKGVAPGSSTSVVDSPVSDPSPIKALLQELRKNSV</sequence>
<organism evidence="2 3">
    <name type="scientific">Angomonas deanei</name>
    <dbReference type="NCBI Taxonomy" id="59799"/>
    <lineage>
        <taxon>Eukaryota</taxon>
        <taxon>Discoba</taxon>
        <taxon>Euglenozoa</taxon>
        <taxon>Kinetoplastea</taxon>
        <taxon>Metakinetoplastina</taxon>
        <taxon>Trypanosomatida</taxon>
        <taxon>Trypanosomatidae</taxon>
        <taxon>Strigomonadinae</taxon>
        <taxon>Angomonas</taxon>
    </lineage>
</organism>
<protein>
    <submittedName>
        <fullName evidence="2">Uncharacterized protein</fullName>
    </submittedName>
</protein>
<keyword evidence="3" id="KW-1185">Reference proteome</keyword>
<feature type="region of interest" description="Disordered" evidence="1">
    <location>
        <begin position="375"/>
        <end position="395"/>
    </location>
</feature>
<proteinExistence type="predicted"/>
<dbReference type="VEuPathDB" id="TriTrypDB:ADEAN_000206100"/>
<evidence type="ECO:0000313" key="2">
    <source>
        <dbReference type="EMBL" id="CAD2214610.1"/>
    </source>
</evidence>
<dbReference type="OrthoDB" id="273160at2759"/>
<accession>A0A7G2C4F5</accession>
<dbReference type="Proteomes" id="UP000515908">
    <property type="component" value="Chromosome 03"/>
</dbReference>
<evidence type="ECO:0000256" key="1">
    <source>
        <dbReference type="SAM" id="MobiDB-lite"/>
    </source>
</evidence>
<gene>
    <name evidence="2" type="ORF">ADEAN_000206100</name>
</gene>
<dbReference type="AlphaFoldDB" id="A0A7G2C4F5"/>
<evidence type="ECO:0000313" key="3">
    <source>
        <dbReference type="Proteomes" id="UP000515908"/>
    </source>
</evidence>
<name>A0A7G2C4F5_9TRYP</name>
<feature type="region of interest" description="Disordered" evidence="1">
    <location>
        <begin position="457"/>
        <end position="484"/>
    </location>
</feature>
<reference evidence="2 3" key="1">
    <citation type="submission" date="2020-08" db="EMBL/GenBank/DDBJ databases">
        <authorList>
            <person name="Newling K."/>
            <person name="Davey J."/>
            <person name="Forrester S."/>
        </authorList>
    </citation>
    <scope>NUCLEOTIDE SEQUENCE [LARGE SCALE GENOMIC DNA]</scope>
    <source>
        <strain evidence="3">Crithidia deanei Carvalho (ATCC PRA-265)</strain>
    </source>
</reference>
<feature type="region of interest" description="Disordered" evidence="1">
    <location>
        <begin position="1"/>
        <end position="28"/>
    </location>
</feature>
<dbReference type="EMBL" id="LR877147">
    <property type="protein sequence ID" value="CAD2214610.1"/>
    <property type="molecule type" value="Genomic_DNA"/>
</dbReference>